<evidence type="ECO:0000313" key="3">
    <source>
        <dbReference type="Proteomes" id="UP000246078"/>
    </source>
</evidence>
<dbReference type="VEuPathDB" id="TriTrypDB:Tc_MARK_2259"/>
<dbReference type="VEuPathDB" id="TriTrypDB:TCSYLVIO_004758"/>
<feature type="compositionally biased region" description="Basic and acidic residues" evidence="1">
    <location>
        <begin position="698"/>
        <end position="716"/>
    </location>
</feature>
<feature type="region of interest" description="Disordered" evidence="1">
    <location>
        <begin position="698"/>
        <end position="718"/>
    </location>
</feature>
<organism evidence="2 3">
    <name type="scientific">Trypanosoma cruzi</name>
    <dbReference type="NCBI Taxonomy" id="5693"/>
    <lineage>
        <taxon>Eukaryota</taxon>
        <taxon>Discoba</taxon>
        <taxon>Euglenozoa</taxon>
        <taxon>Kinetoplastea</taxon>
        <taxon>Metakinetoplastina</taxon>
        <taxon>Trypanosomatida</taxon>
        <taxon>Trypanosomatidae</taxon>
        <taxon>Trypanosoma</taxon>
        <taxon>Schizotrypanum</taxon>
    </lineage>
</organism>
<dbReference type="PANTHER" id="PTHR25462:SF296">
    <property type="entry name" value="MEIOTIC P26, ISOFORM F"/>
    <property type="match status" value="1"/>
</dbReference>
<comment type="caution">
    <text evidence="2">The sequence shown here is derived from an EMBL/GenBank/DDBJ whole genome shotgun (WGS) entry which is preliminary data.</text>
</comment>
<dbReference type="AlphaFoldDB" id="A0A2V2X8Z6"/>
<dbReference type="VEuPathDB" id="TriTrypDB:ECC02_000585"/>
<protein>
    <submittedName>
        <fullName evidence="2">Uncharacterized protein</fullName>
    </submittedName>
</protein>
<dbReference type="PANTHER" id="PTHR25462">
    <property type="entry name" value="BONUS, ISOFORM C-RELATED"/>
    <property type="match status" value="1"/>
</dbReference>
<name>A0A2V2X8Z6_TRYCR</name>
<dbReference type="VEuPathDB" id="TriTrypDB:TcCL_ESM04179"/>
<dbReference type="VEuPathDB" id="TriTrypDB:TcG_00449"/>
<dbReference type="VEuPathDB" id="TriTrypDB:C4B63_14g180"/>
<dbReference type="EMBL" id="PRFC01000019">
    <property type="protein sequence ID" value="PWV17231.1"/>
    <property type="molecule type" value="Genomic_DNA"/>
</dbReference>
<dbReference type="VEuPathDB" id="TriTrypDB:BCY84_11185"/>
<dbReference type="SUPFAM" id="SSF57845">
    <property type="entry name" value="B-box zinc-binding domain"/>
    <property type="match status" value="1"/>
</dbReference>
<dbReference type="VEuPathDB" id="TriTrypDB:TCDM_02895"/>
<dbReference type="Gene3D" id="3.30.160.60">
    <property type="entry name" value="Classic Zinc Finger"/>
    <property type="match status" value="1"/>
</dbReference>
<sequence>MSANEASQPNLKNKETKAVSDILLACTVCGTSNVLPASSANVLKGTNMTMFCKTCGGATIQRVVVSYFLGDHSKDSVDALAAPGKSSADSYSQASETDMDESIWRRLQDALVNSGVSMAEFFRCDTSTRARLISAVGFNSAEIPRLLEFADANAARSMLSNVMERMQNPFETTAAATLRIGAVAGEQAINPGPMKEVKNRTSAEFFRNSAQDERVFVNTPHHSAQIDGSMLSLKIKEDGTLIARCSVYPHLPAEFWCSLCGVLVSSRCHVSGIHKDHPFITLRQAAEAHVRDLSTWSERCRNQLNVANTIISNLQHGRDVLNDSAKHEEEALDRHFEEIVQGLTQWCQGLKSSMRLQIDAQLENINVAIKRTNKLIEYYAERLKRCDPLLQSIPPMHQEDKKSEDWSLRVMDLVSQLKTASQEPIPMPRITVPEVKSFATVTTYMELLKAVSVPAGIRIPDVLDTGYLNFPTPSVLGRETFTLDVPKDAKTRGILIYSGRTLTRSQDITPTHSLVCASQIFYTGITAWEVHVDRLGAGPGRILAGVLMAGTDGEGVVWDGQRIVGPNEGECRALSERYRIKTGTTLRFVLELEAPSYFLVCYYEDEVVARVPLPPALNGWIPAFSVFGPQDQLTVVPISAAVAENLLTDAKPEEKKKREEEMKVRLGEQEQRLNALHQQLLAVNSRIDQDQYEKLNHASHARQEIRGDGSNDKGDADPSILSSPFFWRVSPQVPGDGYQSANNKHRLDSMHGAGAVAATGELTSPSPLLAPNVDSGQRNEKNKRNASYSPELQNLLNFVDSIK</sequence>
<dbReference type="VEuPathDB" id="TriTrypDB:TcCLB.504147.99"/>
<dbReference type="Proteomes" id="UP000246078">
    <property type="component" value="Unassembled WGS sequence"/>
</dbReference>
<feature type="region of interest" description="Disordered" evidence="1">
    <location>
        <begin position="760"/>
        <end position="790"/>
    </location>
</feature>
<dbReference type="VEuPathDB" id="TriTrypDB:TcBrA4_0014070"/>
<gene>
    <name evidence="2" type="ORF">C3747_19g160</name>
</gene>
<dbReference type="SUPFAM" id="SSF49899">
    <property type="entry name" value="Concanavalin A-like lectins/glucanases"/>
    <property type="match status" value="1"/>
</dbReference>
<reference evidence="2 3" key="1">
    <citation type="journal article" date="2018" name="Microb. Genom.">
        <title>Expanding an expanded genome: long-read sequencing of Trypanosoma cruzi.</title>
        <authorList>
            <person name="Berna L."/>
            <person name="Rodriguez M."/>
            <person name="Chiribao M.L."/>
            <person name="Parodi-Talice A."/>
            <person name="Pita S."/>
            <person name="Rijo G."/>
            <person name="Alvarez-Valin F."/>
            <person name="Robello C."/>
        </authorList>
    </citation>
    <scope>NUCLEOTIDE SEQUENCE [LARGE SCALE GENOMIC DNA]</scope>
    <source>
        <strain evidence="2 3">TCC</strain>
    </source>
</reference>
<evidence type="ECO:0000256" key="1">
    <source>
        <dbReference type="SAM" id="MobiDB-lite"/>
    </source>
</evidence>
<dbReference type="InterPro" id="IPR047153">
    <property type="entry name" value="TRIM45/56/19-like"/>
</dbReference>
<accession>A0A2V2X8Z6</accession>
<proteinExistence type="predicted"/>
<evidence type="ECO:0000313" key="2">
    <source>
        <dbReference type="EMBL" id="PWV17231.1"/>
    </source>
</evidence>
<dbReference type="VEuPathDB" id="TriTrypDB:C3747_19g160"/>
<dbReference type="InterPro" id="IPR013320">
    <property type="entry name" value="ConA-like_dom_sf"/>
</dbReference>